<evidence type="ECO:0000256" key="3">
    <source>
        <dbReference type="ARBA" id="ARBA00022692"/>
    </source>
</evidence>
<gene>
    <name evidence="14" type="ORF">fugu_001612</name>
</gene>
<dbReference type="EMBL" id="SWLE01000012">
    <property type="protein sequence ID" value="TNM93436.1"/>
    <property type="molecule type" value="Genomic_DNA"/>
</dbReference>
<evidence type="ECO:0000256" key="4">
    <source>
        <dbReference type="ARBA" id="ARBA00022989"/>
    </source>
</evidence>
<comment type="similarity">
    <text evidence="11">Belongs to the G-protein coupled receptor 1 family.</text>
</comment>
<evidence type="ECO:0000256" key="12">
    <source>
        <dbReference type="SAM" id="Phobius"/>
    </source>
</evidence>
<evidence type="ECO:0000256" key="10">
    <source>
        <dbReference type="ARBA" id="ARBA00023224"/>
    </source>
</evidence>
<proteinExistence type="inferred from homology"/>
<feature type="transmembrane region" description="Helical" evidence="12">
    <location>
        <begin position="144"/>
        <end position="164"/>
    </location>
</feature>
<evidence type="ECO:0000256" key="6">
    <source>
        <dbReference type="ARBA" id="ARBA00023136"/>
    </source>
</evidence>
<keyword evidence="15" id="KW-1185">Reference proteome</keyword>
<keyword evidence="7" id="KW-1015">Disulfide bond</keyword>
<evidence type="ECO:0000256" key="9">
    <source>
        <dbReference type="ARBA" id="ARBA00023180"/>
    </source>
</evidence>
<dbReference type="GO" id="GO:0043005">
    <property type="term" value="C:neuron projection"/>
    <property type="evidence" value="ECO:0007669"/>
    <property type="project" value="TreeGrafter"/>
</dbReference>
<dbReference type="Pfam" id="PF00001">
    <property type="entry name" value="7tm_1"/>
    <property type="match status" value="1"/>
</dbReference>
<evidence type="ECO:0000313" key="15">
    <source>
        <dbReference type="Proteomes" id="UP000516260"/>
    </source>
</evidence>
<evidence type="ECO:0000256" key="8">
    <source>
        <dbReference type="ARBA" id="ARBA00023170"/>
    </source>
</evidence>
<dbReference type="PANTHER" id="PTHR24229">
    <property type="entry name" value="NEUROPEPTIDES RECEPTOR"/>
    <property type="match status" value="1"/>
</dbReference>
<dbReference type="PANTHER" id="PTHR24229:SF35">
    <property type="entry name" value="SOMATOSTATIN RECEPTOR TYPE 4"/>
    <property type="match status" value="1"/>
</dbReference>
<evidence type="ECO:0000259" key="13">
    <source>
        <dbReference type="PROSITE" id="PS50262"/>
    </source>
</evidence>
<keyword evidence="3 11" id="KW-0812">Transmembrane</keyword>
<comment type="caution">
    <text evidence="14">The sequence shown here is derived from an EMBL/GenBank/DDBJ whole genome shotgun (WGS) entry which is preliminary data.</text>
</comment>
<organism evidence="14 15">
    <name type="scientific">Takifugu bimaculatus</name>
    <dbReference type="NCBI Taxonomy" id="433685"/>
    <lineage>
        <taxon>Eukaryota</taxon>
        <taxon>Metazoa</taxon>
        <taxon>Chordata</taxon>
        <taxon>Craniata</taxon>
        <taxon>Vertebrata</taxon>
        <taxon>Euteleostomi</taxon>
        <taxon>Actinopterygii</taxon>
        <taxon>Neopterygii</taxon>
        <taxon>Teleostei</taxon>
        <taxon>Neoteleostei</taxon>
        <taxon>Acanthomorphata</taxon>
        <taxon>Eupercaria</taxon>
        <taxon>Tetraodontiformes</taxon>
        <taxon>Tetradontoidea</taxon>
        <taxon>Tetraodontidae</taxon>
        <taxon>Takifugu</taxon>
    </lineage>
</organism>
<dbReference type="Gene3D" id="1.20.1070.10">
    <property type="entry name" value="Rhodopsin 7-helix transmembrane proteins"/>
    <property type="match status" value="1"/>
</dbReference>
<feature type="domain" description="G-protein coupled receptors family 1 profile" evidence="13">
    <location>
        <begin position="204"/>
        <end position="386"/>
    </location>
</feature>
<feature type="transmembrane region" description="Helical" evidence="12">
    <location>
        <begin position="241"/>
        <end position="261"/>
    </location>
</feature>
<accession>A0A4Z2BPF0</accession>
<dbReference type="InterPro" id="IPR000276">
    <property type="entry name" value="GPCR_Rhodpsn"/>
</dbReference>
<dbReference type="PROSITE" id="PS00237">
    <property type="entry name" value="G_PROTEIN_RECEP_F1_1"/>
    <property type="match status" value="1"/>
</dbReference>
<dbReference type="Gene3D" id="6.20.400.20">
    <property type="match status" value="1"/>
</dbReference>
<keyword evidence="4 12" id="KW-1133">Transmembrane helix</keyword>
<dbReference type="InterPro" id="IPR017452">
    <property type="entry name" value="GPCR_Rhodpsn_7TM"/>
</dbReference>
<keyword evidence="10 11" id="KW-0807">Transducer</keyword>
<dbReference type="PRINTS" id="PR00246">
    <property type="entry name" value="SOMATOSTATNR"/>
</dbReference>
<keyword evidence="2" id="KW-1003">Cell membrane</keyword>
<dbReference type="GO" id="GO:0042923">
    <property type="term" value="F:neuropeptide binding"/>
    <property type="evidence" value="ECO:0007669"/>
    <property type="project" value="TreeGrafter"/>
</dbReference>
<keyword evidence="5 11" id="KW-0297">G-protein coupled receptor</keyword>
<dbReference type="PRINTS" id="PR00237">
    <property type="entry name" value="GPCRRHODOPSN"/>
</dbReference>
<protein>
    <recommendedName>
        <fullName evidence="13">G-protein coupled receptors family 1 profile domain-containing protein</fullName>
    </recommendedName>
</protein>
<comment type="subcellular location">
    <subcellularLocation>
        <location evidence="1">Cell membrane</location>
        <topology evidence="1">Multi-pass membrane protein</topology>
    </subcellularLocation>
</comment>
<dbReference type="GO" id="GO:0005886">
    <property type="term" value="C:plasma membrane"/>
    <property type="evidence" value="ECO:0007669"/>
    <property type="project" value="UniProtKB-SubCell"/>
</dbReference>
<keyword evidence="8 11" id="KW-0675">Receptor</keyword>
<evidence type="ECO:0000256" key="2">
    <source>
        <dbReference type="ARBA" id="ARBA00022475"/>
    </source>
</evidence>
<evidence type="ECO:0000256" key="5">
    <source>
        <dbReference type="ARBA" id="ARBA00023040"/>
    </source>
</evidence>
<dbReference type="Proteomes" id="UP000516260">
    <property type="component" value="Chromosome 2"/>
</dbReference>
<name>A0A4Z2BPF0_9TELE</name>
<evidence type="ECO:0000256" key="7">
    <source>
        <dbReference type="ARBA" id="ARBA00023157"/>
    </source>
</evidence>
<feature type="transmembrane region" description="Helical" evidence="12">
    <location>
        <begin position="332"/>
        <end position="350"/>
    </location>
</feature>
<sequence>MGRETAPVCYPPETRSVHLCRHSVLKRMTGARLRVFLNEDLSSAPRRISGEEFPACSEDWTDWSASNGVAGLNWWFLGRYWRFWTAGRASKIRTKPLKPVHPSSVMDFNGSQEHDPTGAPYNSSLEYEDFYQESEATKIIIPSIYALVCCVGLTGNAMVIYVILKYCQDEDGHQHLHPEPGHCGRTVHAERALPGHLGGCVDGINMFTSIFCLTVLSVDRYIAVVHPIKAARYRRPTVAKIVNVCVWGLSLVVILPIIIFADTVPAQDGGVDCNFLWPEAVWSEAFVVYTFLLGFLLPVGAICLCYCLMVARMRAVGLKAGWLQRRRSEKKITRMVLLVVAVFVLCWMPFYIVQLVSVFHRPPDPMVTQLFVILSYANSGANPILYGFVSDNFRRSFQRIVCFRWLESGLDAEQVDYCAVDLKRQATCSPLDFPKDCMASEMVFRNGTYTSRTTTV</sequence>
<dbReference type="PROSITE" id="PS50262">
    <property type="entry name" value="G_PROTEIN_RECEP_F1_2"/>
    <property type="match status" value="1"/>
</dbReference>
<feature type="transmembrane region" description="Helical" evidence="12">
    <location>
        <begin position="370"/>
        <end position="389"/>
    </location>
</feature>
<evidence type="ECO:0000256" key="1">
    <source>
        <dbReference type="ARBA" id="ARBA00004651"/>
    </source>
</evidence>
<dbReference type="InterPro" id="IPR000586">
    <property type="entry name" value="Somatstn_rcpt"/>
</dbReference>
<evidence type="ECO:0000256" key="11">
    <source>
        <dbReference type="RuleBase" id="RU000688"/>
    </source>
</evidence>
<evidence type="ECO:0000313" key="14">
    <source>
        <dbReference type="EMBL" id="TNM93436.1"/>
    </source>
</evidence>
<keyword evidence="9" id="KW-0325">Glycoprotein</keyword>
<keyword evidence="6 12" id="KW-0472">Membrane</keyword>
<dbReference type="SUPFAM" id="SSF81321">
    <property type="entry name" value="Family A G protein-coupled receptor-like"/>
    <property type="match status" value="1"/>
</dbReference>
<dbReference type="GO" id="GO:0004994">
    <property type="term" value="F:somatostatin receptor activity"/>
    <property type="evidence" value="ECO:0007669"/>
    <property type="project" value="InterPro"/>
</dbReference>
<feature type="transmembrane region" description="Helical" evidence="12">
    <location>
        <begin position="286"/>
        <end position="311"/>
    </location>
</feature>
<dbReference type="GO" id="GO:0071385">
    <property type="term" value="P:cellular response to glucocorticoid stimulus"/>
    <property type="evidence" value="ECO:0007669"/>
    <property type="project" value="TreeGrafter"/>
</dbReference>
<reference evidence="14 15" key="1">
    <citation type="submission" date="2019-04" db="EMBL/GenBank/DDBJ databases">
        <title>The sequence and de novo assembly of Takifugu bimaculatus genome using PacBio and Hi-C technologies.</title>
        <authorList>
            <person name="Xu P."/>
            <person name="Liu B."/>
            <person name="Zhou Z."/>
        </authorList>
    </citation>
    <scope>NUCLEOTIDE SEQUENCE [LARGE SCALE GENOMIC DNA]</scope>
    <source>
        <strain evidence="14">TB-2018</strain>
        <tissue evidence="14">Muscle</tissue>
    </source>
</reference>
<dbReference type="AlphaFoldDB" id="A0A4Z2BPF0"/>